<dbReference type="InterPro" id="IPR011330">
    <property type="entry name" value="Glyco_hydro/deAcase_b/a-brl"/>
</dbReference>
<evidence type="ECO:0000313" key="3">
    <source>
        <dbReference type="Proteomes" id="UP000654482"/>
    </source>
</evidence>
<dbReference type="Pfam" id="PF01074">
    <property type="entry name" value="Glyco_hydro_38N"/>
    <property type="match status" value="1"/>
</dbReference>
<evidence type="ECO:0000259" key="1">
    <source>
        <dbReference type="SMART" id="SM00872"/>
    </source>
</evidence>
<dbReference type="SUPFAM" id="SSF88688">
    <property type="entry name" value="Families 57/38 glycoside transferase middle domain"/>
    <property type="match status" value="1"/>
</dbReference>
<dbReference type="AlphaFoldDB" id="A0A8J7IY14"/>
<dbReference type="Gene3D" id="3.20.110.10">
    <property type="entry name" value="Glycoside hydrolase 38, N terminal domain"/>
    <property type="match status" value="1"/>
</dbReference>
<dbReference type="PANTHER" id="PTHR46017">
    <property type="entry name" value="ALPHA-MANNOSIDASE 2C1"/>
    <property type="match status" value="1"/>
</dbReference>
<organism evidence="2 3">
    <name type="scientific">Lusitaniella coriacea LEGE 07157</name>
    <dbReference type="NCBI Taxonomy" id="945747"/>
    <lineage>
        <taxon>Bacteria</taxon>
        <taxon>Bacillati</taxon>
        <taxon>Cyanobacteriota</taxon>
        <taxon>Cyanophyceae</taxon>
        <taxon>Spirulinales</taxon>
        <taxon>Lusitaniellaceae</taxon>
        <taxon>Lusitaniella</taxon>
    </lineage>
</organism>
<dbReference type="InterPro" id="IPR015341">
    <property type="entry name" value="Glyco_hydro_38_cen"/>
</dbReference>
<dbReference type="GO" id="GO:0006013">
    <property type="term" value="P:mannose metabolic process"/>
    <property type="evidence" value="ECO:0007669"/>
    <property type="project" value="InterPro"/>
</dbReference>
<dbReference type="InterPro" id="IPR027291">
    <property type="entry name" value="Glyco_hydro_38_N_sf"/>
</dbReference>
<evidence type="ECO:0000313" key="2">
    <source>
        <dbReference type="EMBL" id="MBE9119147.1"/>
    </source>
</evidence>
<proteinExistence type="predicted"/>
<feature type="domain" description="Glycoside hydrolase family 38 central" evidence="1">
    <location>
        <begin position="512"/>
        <end position="571"/>
    </location>
</feature>
<dbReference type="InterPro" id="IPR028995">
    <property type="entry name" value="Glyco_hydro_57/38_cen_sf"/>
</dbReference>
<accession>A0A8J7IY14</accession>
<reference evidence="2" key="1">
    <citation type="submission" date="2020-10" db="EMBL/GenBank/DDBJ databases">
        <authorList>
            <person name="Castelo-Branco R."/>
            <person name="Eusebio N."/>
            <person name="Adriana R."/>
            <person name="Vieira A."/>
            <person name="Brugerolle De Fraissinette N."/>
            <person name="Rezende De Castro R."/>
            <person name="Schneider M.P."/>
            <person name="Vasconcelos V."/>
            <person name="Leao P.N."/>
        </authorList>
    </citation>
    <scope>NUCLEOTIDE SEQUENCE</scope>
    <source>
        <strain evidence="2">LEGE 07157</strain>
    </source>
</reference>
<dbReference type="SMART" id="SM00872">
    <property type="entry name" value="Alpha-mann_mid"/>
    <property type="match status" value="1"/>
</dbReference>
<feature type="non-terminal residue" evidence="2">
    <location>
        <position position="574"/>
    </location>
</feature>
<keyword evidence="3" id="KW-1185">Reference proteome</keyword>
<dbReference type="GO" id="GO:0009313">
    <property type="term" value="P:oligosaccharide catabolic process"/>
    <property type="evidence" value="ECO:0007669"/>
    <property type="project" value="TreeGrafter"/>
</dbReference>
<dbReference type="EMBL" id="JADEWZ010000085">
    <property type="protein sequence ID" value="MBE9119147.1"/>
    <property type="molecule type" value="Genomic_DNA"/>
</dbReference>
<dbReference type="GO" id="GO:0004559">
    <property type="term" value="F:alpha-mannosidase activity"/>
    <property type="evidence" value="ECO:0007669"/>
    <property type="project" value="InterPro"/>
</dbReference>
<dbReference type="InterPro" id="IPR000602">
    <property type="entry name" value="Glyco_hydro_38_N"/>
</dbReference>
<dbReference type="PANTHER" id="PTHR46017:SF1">
    <property type="entry name" value="ALPHA-MANNOSIDASE 2C1"/>
    <property type="match status" value="1"/>
</dbReference>
<sequence>MSESISPDFSSQITAIITKLKGLVYTDRQEKWYSCFDDLPISPHTCPPINPETWEPVRLNEKGYIIWEAGHRVCWLAQRFRIPHNFNGYPLQGLSLRFVLTWWADDAKIFINGQLVQEGDLFESSVRILLTEAAIPGEEFIVAIRLVSPGHDIGGLMKSYCIFEKREIAPGFVADEIAVLQRYWQAFEPEKLTLLATELEKIEWEEIGNAEQFNTSLATLRQTLQPHATSIKKRYIKMLSHAHLDMAWLWEVEETWDVAQRTFESVLNLQKDFLSLTFCHTSPVLYEWVEKNRPDLFVTIQEAVRSQSWDVLGGMWVEPDVNLVSGESIVRQLLYGQRYTQEKFGKIATVAWLTDSFGFCWQLPQLLKQAGIEYFVTQKLHWNDTTKFPHGAFWWESPDGTQIFTLMSPPNIAGIMDTNPNTLTTYAVDWEKQTGLQEIFWLPGVGDRGGGPSRDMLEVQQDWQQSPFFPRIEFTIAQNYLQNVQRLLQQREDTGENAKQPIPIWKDELYLEFHRGCYTTHADQKRYNRRGEALLYQAELWSTLAHIIGESSSLFEGNGDIASNSLPASSYTPS</sequence>
<protein>
    <submittedName>
        <fullName evidence="2">Alpha-mannosidase</fullName>
    </submittedName>
</protein>
<comment type="caution">
    <text evidence="2">The sequence shown here is derived from an EMBL/GenBank/DDBJ whole genome shotgun (WGS) entry which is preliminary data.</text>
</comment>
<dbReference type="SUPFAM" id="SSF88713">
    <property type="entry name" value="Glycoside hydrolase/deacetylase"/>
    <property type="match status" value="1"/>
</dbReference>
<dbReference type="Proteomes" id="UP000654482">
    <property type="component" value="Unassembled WGS sequence"/>
</dbReference>
<name>A0A8J7IY14_9CYAN</name>
<dbReference type="Pfam" id="PF09261">
    <property type="entry name" value="Alpha-mann_mid"/>
    <property type="match status" value="1"/>
</dbReference>
<dbReference type="CDD" id="cd10789">
    <property type="entry name" value="GH38N_AMII_ER_cytosolic"/>
    <property type="match status" value="1"/>
</dbReference>
<gene>
    <name evidence="2" type="ORF">IQ249_25160</name>
</gene>